<dbReference type="NCBIfam" id="TIGR00103">
    <property type="entry name" value="DNA_YbaB_EbfC"/>
    <property type="match status" value="1"/>
</dbReference>
<organism evidence="3 4">
    <name type="scientific">Mycoplasmopsis bovirhinis</name>
    <dbReference type="NCBI Taxonomy" id="29553"/>
    <lineage>
        <taxon>Bacteria</taxon>
        <taxon>Bacillati</taxon>
        <taxon>Mycoplasmatota</taxon>
        <taxon>Mycoplasmoidales</taxon>
        <taxon>Metamycoplasmataceae</taxon>
        <taxon>Mycoplasmopsis</taxon>
    </lineage>
</organism>
<feature type="coiled-coil region" evidence="2">
    <location>
        <begin position="2"/>
        <end position="29"/>
    </location>
</feature>
<dbReference type="PIRSF" id="PIRSF004555">
    <property type="entry name" value="UCP004555"/>
    <property type="match status" value="1"/>
</dbReference>
<name>A0A449AE80_9BACT</name>
<keyword evidence="1" id="KW-0238">DNA-binding</keyword>
<dbReference type="SUPFAM" id="SSF82607">
    <property type="entry name" value="YbaB-like"/>
    <property type="match status" value="1"/>
</dbReference>
<dbReference type="InterPro" id="IPR036894">
    <property type="entry name" value="YbaB-like_sf"/>
</dbReference>
<dbReference type="GO" id="GO:0043590">
    <property type="term" value="C:bacterial nucleoid"/>
    <property type="evidence" value="ECO:0007669"/>
    <property type="project" value="UniProtKB-UniRule"/>
</dbReference>
<dbReference type="Gene3D" id="3.30.1310.10">
    <property type="entry name" value="Nucleoid-associated protein YbaB-like domain"/>
    <property type="match status" value="1"/>
</dbReference>
<dbReference type="OrthoDB" id="399030at2"/>
<dbReference type="Proteomes" id="UP000289952">
    <property type="component" value="Chromosome"/>
</dbReference>
<dbReference type="Pfam" id="PF02575">
    <property type="entry name" value="YbaB_DNA_bd"/>
    <property type="match status" value="1"/>
</dbReference>
<protein>
    <recommendedName>
        <fullName evidence="1">Nucleoid-associated protein NCTC10118_00395</fullName>
    </recommendedName>
</protein>
<dbReference type="InterPro" id="IPR004401">
    <property type="entry name" value="YbaB/EbfC"/>
</dbReference>
<dbReference type="GO" id="GO:0005737">
    <property type="term" value="C:cytoplasm"/>
    <property type="evidence" value="ECO:0007669"/>
    <property type="project" value="UniProtKB-UniRule"/>
</dbReference>
<keyword evidence="4" id="KW-1185">Reference proteome</keyword>
<evidence type="ECO:0000256" key="2">
    <source>
        <dbReference type="SAM" id="Coils"/>
    </source>
</evidence>
<evidence type="ECO:0000256" key="1">
    <source>
        <dbReference type="HAMAP-Rule" id="MF_00274"/>
    </source>
</evidence>
<comment type="subcellular location">
    <subcellularLocation>
        <location evidence="1">Cytoplasm</location>
        <location evidence="1">Nucleoid</location>
    </subcellularLocation>
</comment>
<dbReference type="EMBL" id="LR214972">
    <property type="protein sequence ID" value="VEU63298.1"/>
    <property type="molecule type" value="Genomic_DNA"/>
</dbReference>
<dbReference type="GO" id="GO:0003677">
    <property type="term" value="F:DNA binding"/>
    <property type="evidence" value="ECO:0007669"/>
    <property type="project" value="UniProtKB-UniRule"/>
</dbReference>
<accession>A0A449AE80</accession>
<sequence length="95" mass="10772">MNPELLKKFKNLQKELENKQAELAAKEFVVEKQGIKIIALGNNEIKSIELDEILIDPDDKDLLQDLLVVAFNELIDKIKKEQDEMTPAIPGGLPF</sequence>
<reference evidence="3 4" key="1">
    <citation type="submission" date="2019-01" db="EMBL/GenBank/DDBJ databases">
        <authorList>
            <consortium name="Pathogen Informatics"/>
        </authorList>
    </citation>
    <scope>NUCLEOTIDE SEQUENCE [LARGE SCALE GENOMIC DNA]</scope>
    <source>
        <strain evidence="3 4">NCTC10118</strain>
    </source>
</reference>
<comment type="function">
    <text evidence="1">Binds to DNA and alters its conformation. May be involved in regulation of gene expression, nucleoid organization and DNA protection.</text>
</comment>
<evidence type="ECO:0000313" key="4">
    <source>
        <dbReference type="Proteomes" id="UP000289952"/>
    </source>
</evidence>
<comment type="similarity">
    <text evidence="1">Belongs to the YbaB/EbfC family.</text>
</comment>
<evidence type="ECO:0000313" key="3">
    <source>
        <dbReference type="EMBL" id="VEU63298.1"/>
    </source>
</evidence>
<gene>
    <name evidence="3" type="primary">MCYN0834</name>
    <name evidence="3" type="ORF">NCTC10118_00395</name>
</gene>
<dbReference type="RefSeq" id="WP_129621494.1">
    <property type="nucleotide sequence ID" value="NZ_LR214972.1"/>
</dbReference>
<keyword evidence="1" id="KW-0963">Cytoplasm</keyword>
<keyword evidence="2" id="KW-0175">Coiled coil</keyword>
<dbReference type="AlphaFoldDB" id="A0A449AE80"/>
<comment type="subunit">
    <text evidence="1">Homodimer.</text>
</comment>
<dbReference type="HAMAP" id="MF_00274">
    <property type="entry name" value="DNA_YbaB_EbfC"/>
    <property type="match status" value="1"/>
</dbReference>
<proteinExistence type="inferred from homology"/>